<dbReference type="EMBL" id="AHKC01012696">
    <property type="protein sequence ID" value="EKF29751.1"/>
    <property type="molecule type" value="Genomic_DNA"/>
</dbReference>
<protein>
    <recommendedName>
        <fullName evidence="3">Reverse transcriptase domain-containing protein</fullName>
    </recommendedName>
</protein>
<name>K2N500_TRYCR</name>
<dbReference type="Proteomes" id="UP000007350">
    <property type="component" value="Unassembled WGS sequence"/>
</dbReference>
<comment type="caution">
    <text evidence="1">The sequence shown here is derived from an EMBL/GenBank/DDBJ whole genome shotgun (WGS) entry which is preliminary data.</text>
</comment>
<organism evidence="1 2">
    <name type="scientific">Trypanosoma cruzi marinkellei</name>
    <dbReference type="NCBI Taxonomy" id="85056"/>
    <lineage>
        <taxon>Eukaryota</taxon>
        <taxon>Discoba</taxon>
        <taxon>Euglenozoa</taxon>
        <taxon>Kinetoplastea</taxon>
        <taxon>Metakinetoplastina</taxon>
        <taxon>Trypanosomatida</taxon>
        <taxon>Trypanosomatidae</taxon>
        <taxon>Trypanosoma</taxon>
        <taxon>Schizotrypanum</taxon>
    </lineage>
</organism>
<keyword evidence="2" id="KW-1185">Reference proteome</keyword>
<sequence length="267" mass="29755">MLWYALANSTLGNNSPQLEHHKAASWDTQRFLYFVDGLLRRLDNVYSASALMYADDPTLVALGAGSRACAAAIQPALSLITKWAAGHNPKINFEKRAAAVFRISSHKRSDEDMVDLHLGSGNLRIQSRPVRLLDNTIDRLLTFGAHAAVASKQATLSRYQLRLVAQAGASHHAMRTFLIGYVHGVTLYNGEAIFPCLAPTFLRNMEVRYRNRCKTSLGLSASTEDTSVCLEANLLPLRKILWLRALTQYERYLCLHDHGGLRSLIYS</sequence>
<reference evidence="1 2" key="1">
    <citation type="journal article" date="2012" name="BMC Genomics">
        <title>Comparative genomic analysis of human infective Trypanosoma cruzi lineages with the bat-restricted subspecies T. cruzi marinkellei.</title>
        <authorList>
            <person name="Franzen O."/>
            <person name="Talavera-Lopez C."/>
            <person name="Ochaya S."/>
            <person name="Butler C.E."/>
            <person name="Messenger L.A."/>
            <person name="Lewis M.D."/>
            <person name="Llewellyn M.S."/>
            <person name="Marinkelle C.J."/>
            <person name="Tyler K.M."/>
            <person name="Miles M.A."/>
            <person name="Andersson B."/>
        </authorList>
    </citation>
    <scope>NUCLEOTIDE SEQUENCE [LARGE SCALE GENOMIC DNA]</scope>
    <source>
        <strain evidence="1 2">B7</strain>
    </source>
</reference>
<proteinExistence type="predicted"/>
<dbReference type="AlphaFoldDB" id="K2N500"/>
<gene>
    <name evidence="1" type="ORF">MOQ_006447</name>
</gene>
<evidence type="ECO:0000313" key="2">
    <source>
        <dbReference type="Proteomes" id="UP000007350"/>
    </source>
</evidence>
<accession>K2N500</accession>
<evidence type="ECO:0000313" key="1">
    <source>
        <dbReference type="EMBL" id="EKF29751.1"/>
    </source>
</evidence>
<evidence type="ECO:0008006" key="3">
    <source>
        <dbReference type="Google" id="ProtNLM"/>
    </source>
</evidence>